<dbReference type="InterPro" id="IPR013830">
    <property type="entry name" value="SGNH_hydro"/>
</dbReference>
<dbReference type="InterPro" id="IPR016134">
    <property type="entry name" value="Dockerin_dom"/>
</dbReference>
<dbReference type="GO" id="GO:0000272">
    <property type="term" value="P:polysaccharide catabolic process"/>
    <property type="evidence" value="ECO:0007669"/>
    <property type="project" value="InterPro"/>
</dbReference>
<dbReference type="PROSITE" id="PS00018">
    <property type="entry name" value="EF_HAND_1"/>
    <property type="match status" value="1"/>
</dbReference>
<dbReference type="Pfam" id="PF13472">
    <property type="entry name" value="Lipase_GDSL_2"/>
    <property type="match status" value="1"/>
</dbReference>
<dbReference type="InterPro" id="IPR018247">
    <property type="entry name" value="EF_Hand_1_Ca_BS"/>
</dbReference>
<dbReference type="InterPro" id="IPR036439">
    <property type="entry name" value="Dockerin_dom_sf"/>
</dbReference>
<reference evidence="3" key="1">
    <citation type="submission" date="2009-04" db="EMBL/GenBank/DDBJ databases">
        <title>Clostridium cellulovorans cellulosomal and noncellulosomal genes.</title>
        <authorList>
            <person name="Tamaru Y."/>
        </authorList>
    </citation>
    <scope>NUCLEOTIDE SEQUENCE</scope>
</reference>
<dbReference type="OMA" id="VARIPFQ"/>
<proteinExistence type="predicted"/>
<feature type="chain" id="PRO_5039317218" evidence="1">
    <location>
        <begin position="29"/>
        <end position="453"/>
    </location>
</feature>
<dbReference type="CDD" id="cd00229">
    <property type="entry name" value="SGNH_hydrolase"/>
    <property type="match status" value="1"/>
</dbReference>
<dbReference type="SUPFAM" id="SSF52266">
    <property type="entry name" value="SGNH hydrolase"/>
    <property type="match status" value="1"/>
</dbReference>
<sequence>MLKTKKLVGVAMTLVATLTLSLSSSLFSTLEVKAVDQVTSSETTVVEDTHSNMPLISRSVPAFSSTSGASNANDNNYGTTWYGTAPGWLAYDLSNVPVEQREKIVLSWYNSDTYDYDSSILNTSSYHKPKSYTIEGNSASGGNSAPASGWVVLQTVTNNNYHSREHVLDFSGYNWIRINITDSIPGSISINMDIHNAKQGTDDAWIILGDSITAGGTALNGNGKGTIAQIVNSYNPNHYPLVECGGTGSILSRHLVQNIKSYLSIFPGKYVGVAFGTNDSWGNQTGADNYYNNIEYAVKEILAAGKVPIVSKIPWARLNNVSDNVPAYNAKVEAIYSAYPQVIKGPDFWTIFKENQTLISGDNVHPSTEGYNRMREAWAETILNVYKNSTVVIKKGDVNNDGKVNAIDLAILKKHLLSGGLTGDALKASDMNNDSVVNAIDLALLKKILLSQA</sequence>
<dbReference type="PANTHER" id="PTHR30383:SF5">
    <property type="entry name" value="SGNH HYDROLASE-TYPE ESTERASE DOMAIN-CONTAINING PROTEIN"/>
    <property type="match status" value="1"/>
</dbReference>
<dbReference type="GO" id="GO:0004553">
    <property type="term" value="F:hydrolase activity, hydrolyzing O-glycosyl compounds"/>
    <property type="evidence" value="ECO:0007669"/>
    <property type="project" value="InterPro"/>
</dbReference>
<evidence type="ECO:0000256" key="1">
    <source>
        <dbReference type="SAM" id="SignalP"/>
    </source>
</evidence>
<protein>
    <submittedName>
        <fullName evidence="3">Lipase and esterase</fullName>
    </submittedName>
</protein>
<organism evidence="3">
    <name type="scientific">Clostridium cellulovorans</name>
    <dbReference type="NCBI Taxonomy" id="1493"/>
    <lineage>
        <taxon>Bacteria</taxon>
        <taxon>Bacillati</taxon>
        <taxon>Bacillota</taxon>
        <taxon>Clostridia</taxon>
        <taxon>Eubacteriales</taxon>
        <taxon>Clostridiaceae</taxon>
        <taxon>Clostridium</taxon>
    </lineage>
</organism>
<dbReference type="InterPro" id="IPR051532">
    <property type="entry name" value="Ester_Hydrolysis_Enzymes"/>
</dbReference>
<dbReference type="PROSITE" id="PS00448">
    <property type="entry name" value="CLOS_CELLULOSOME_RPT"/>
    <property type="match status" value="2"/>
</dbReference>
<dbReference type="InterPro" id="IPR036514">
    <property type="entry name" value="SGNH_hydro_sf"/>
</dbReference>
<dbReference type="Gene3D" id="3.40.50.1110">
    <property type="entry name" value="SGNH hydrolase"/>
    <property type="match status" value="1"/>
</dbReference>
<name>A0A173MZQ1_CLOCL</name>
<dbReference type="AlphaFoldDB" id="A0A173MZQ1"/>
<dbReference type="InterPro" id="IPR002105">
    <property type="entry name" value="Dockerin_1_rpt"/>
</dbReference>
<dbReference type="CDD" id="cd14256">
    <property type="entry name" value="Dockerin_I"/>
    <property type="match status" value="1"/>
</dbReference>
<dbReference type="Gene3D" id="2.60.120.260">
    <property type="entry name" value="Galactose-binding domain-like"/>
    <property type="match status" value="1"/>
</dbReference>
<dbReference type="PANTHER" id="PTHR30383">
    <property type="entry name" value="THIOESTERASE 1/PROTEASE 1/LYSOPHOSPHOLIPASE L1"/>
    <property type="match status" value="1"/>
</dbReference>
<dbReference type="EMBL" id="AB499152">
    <property type="protein sequence ID" value="BAV13051.1"/>
    <property type="molecule type" value="Genomic_DNA"/>
</dbReference>
<feature type="domain" description="Dockerin" evidence="2">
    <location>
        <begin position="391"/>
        <end position="453"/>
    </location>
</feature>
<dbReference type="SUPFAM" id="SSF63446">
    <property type="entry name" value="Type I dockerin domain"/>
    <property type="match status" value="1"/>
</dbReference>
<accession>A0A173MZQ1</accession>
<evidence type="ECO:0000259" key="2">
    <source>
        <dbReference type="PROSITE" id="PS51766"/>
    </source>
</evidence>
<dbReference type="Pfam" id="PF00404">
    <property type="entry name" value="Dockerin_1"/>
    <property type="match status" value="1"/>
</dbReference>
<feature type="signal peptide" evidence="1">
    <location>
        <begin position="1"/>
        <end position="28"/>
    </location>
</feature>
<keyword evidence="1" id="KW-0732">Signal</keyword>
<dbReference type="GO" id="GO:0004622">
    <property type="term" value="F:phosphatidylcholine lysophospholipase activity"/>
    <property type="evidence" value="ECO:0007669"/>
    <property type="project" value="TreeGrafter"/>
</dbReference>
<evidence type="ECO:0000313" key="3">
    <source>
        <dbReference type="EMBL" id="BAV13051.1"/>
    </source>
</evidence>
<dbReference type="Gene3D" id="1.10.1330.10">
    <property type="entry name" value="Dockerin domain"/>
    <property type="match status" value="1"/>
</dbReference>
<gene>
    <name evidence="3" type="primary">Lip1</name>
</gene>
<dbReference type="PROSITE" id="PS51766">
    <property type="entry name" value="DOCKERIN"/>
    <property type="match status" value="1"/>
</dbReference>